<evidence type="ECO:0000256" key="1">
    <source>
        <dbReference type="ARBA" id="ARBA00009437"/>
    </source>
</evidence>
<dbReference type="InterPro" id="IPR036388">
    <property type="entry name" value="WH-like_DNA-bd_sf"/>
</dbReference>
<organism evidence="6 7">
    <name type="scientific">Thiohalorhabdus methylotrophus</name>
    <dbReference type="NCBI Taxonomy" id="3242694"/>
    <lineage>
        <taxon>Bacteria</taxon>
        <taxon>Pseudomonadati</taxon>
        <taxon>Pseudomonadota</taxon>
        <taxon>Gammaproteobacteria</taxon>
        <taxon>Thiohalorhabdales</taxon>
        <taxon>Thiohalorhabdaceae</taxon>
        <taxon>Thiohalorhabdus</taxon>
    </lineage>
</organism>
<keyword evidence="7" id="KW-1185">Reference proteome</keyword>
<evidence type="ECO:0000256" key="4">
    <source>
        <dbReference type="ARBA" id="ARBA00023163"/>
    </source>
</evidence>
<evidence type="ECO:0000313" key="7">
    <source>
        <dbReference type="Proteomes" id="UP001575181"/>
    </source>
</evidence>
<dbReference type="InterPro" id="IPR000847">
    <property type="entry name" value="LysR_HTH_N"/>
</dbReference>
<feature type="domain" description="HTH lysR-type" evidence="5">
    <location>
        <begin position="10"/>
        <end position="67"/>
    </location>
</feature>
<reference evidence="6 7" key="1">
    <citation type="submission" date="2024-08" db="EMBL/GenBank/DDBJ databases">
        <title>Whole-genome sequencing of halo(alkali)philic microorganisms from hypersaline lakes.</title>
        <authorList>
            <person name="Sorokin D.Y."/>
            <person name="Merkel A.Y."/>
            <person name="Messina E."/>
            <person name="Yakimov M."/>
        </authorList>
    </citation>
    <scope>NUCLEOTIDE SEQUENCE [LARGE SCALE GENOMIC DNA]</scope>
    <source>
        <strain evidence="6 7">Cl-TMA</strain>
    </source>
</reference>
<dbReference type="PROSITE" id="PS50931">
    <property type="entry name" value="HTH_LYSR"/>
    <property type="match status" value="1"/>
</dbReference>
<keyword evidence="4" id="KW-0804">Transcription</keyword>
<dbReference type="Proteomes" id="UP001575181">
    <property type="component" value="Unassembled WGS sequence"/>
</dbReference>
<comment type="similarity">
    <text evidence="1">Belongs to the LysR transcriptional regulatory family.</text>
</comment>
<proteinExistence type="inferred from homology"/>
<dbReference type="RefSeq" id="WP_373655609.1">
    <property type="nucleotide sequence ID" value="NZ_JBGUAW010000005.1"/>
</dbReference>
<dbReference type="Pfam" id="PF03466">
    <property type="entry name" value="LysR_substrate"/>
    <property type="match status" value="1"/>
</dbReference>
<dbReference type="PANTHER" id="PTHR30537">
    <property type="entry name" value="HTH-TYPE TRANSCRIPTIONAL REGULATOR"/>
    <property type="match status" value="1"/>
</dbReference>
<dbReference type="SUPFAM" id="SSF46785">
    <property type="entry name" value="Winged helix' DNA-binding domain"/>
    <property type="match status" value="1"/>
</dbReference>
<name>A0ABV4TWC1_9GAMM</name>
<evidence type="ECO:0000256" key="2">
    <source>
        <dbReference type="ARBA" id="ARBA00023015"/>
    </source>
</evidence>
<dbReference type="Gene3D" id="1.10.10.10">
    <property type="entry name" value="Winged helix-like DNA-binding domain superfamily/Winged helix DNA-binding domain"/>
    <property type="match status" value="1"/>
</dbReference>
<evidence type="ECO:0000259" key="5">
    <source>
        <dbReference type="PROSITE" id="PS50931"/>
    </source>
</evidence>
<dbReference type="Gene3D" id="3.40.190.290">
    <property type="match status" value="1"/>
</dbReference>
<dbReference type="PRINTS" id="PR00039">
    <property type="entry name" value="HTHLYSR"/>
</dbReference>
<gene>
    <name evidence="6" type="ORF">ACERLL_08295</name>
</gene>
<dbReference type="InterPro" id="IPR005119">
    <property type="entry name" value="LysR_subst-bd"/>
</dbReference>
<dbReference type="CDD" id="cd08422">
    <property type="entry name" value="PBP2_CrgA_like"/>
    <property type="match status" value="1"/>
</dbReference>
<dbReference type="SUPFAM" id="SSF53850">
    <property type="entry name" value="Periplasmic binding protein-like II"/>
    <property type="match status" value="1"/>
</dbReference>
<accession>A0ABV4TWC1</accession>
<protein>
    <submittedName>
        <fullName evidence="6">LysR family transcriptional regulator</fullName>
    </submittedName>
</protein>
<keyword evidence="3" id="KW-0238">DNA-binding</keyword>
<evidence type="ECO:0000313" key="6">
    <source>
        <dbReference type="EMBL" id="MFA9460823.1"/>
    </source>
</evidence>
<evidence type="ECO:0000256" key="3">
    <source>
        <dbReference type="ARBA" id="ARBA00023125"/>
    </source>
</evidence>
<dbReference type="EMBL" id="JBGUAW010000005">
    <property type="protein sequence ID" value="MFA9460823.1"/>
    <property type="molecule type" value="Genomic_DNA"/>
</dbReference>
<dbReference type="InterPro" id="IPR058163">
    <property type="entry name" value="LysR-type_TF_proteobact-type"/>
</dbReference>
<dbReference type="PANTHER" id="PTHR30537:SF5">
    <property type="entry name" value="HTH-TYPE TRANSCRIPTIONAL ACTIVATOR TTDR-RELATED"/>
    <property type="match status" value="1"/>
</dbReference>
<comment type="caution">
    <text evidence="6">The sequence shown here is derived from an EMBL/GenBank/DDBJ whole genome shotgun (WGS) entry which is preliminary data.</text>
</comment>
<dbReference type="Pfam" id="PF00126">
    <property type="entry name" value="HTH_1"/>
    <property type="match status" value="1"/>
</dbReference>
<sequence length="315" mass="34794">METNSGNGLPRLDDMVLFARVVEAQSFSTAARELGMSKSAVSKGISRLEERLGVRLLHRTTRRLSLSEAGRTFYGYCRQALEAAQAGEEEVTRLQEEPRGVLKVNAPVSFGSLHLAPAISRFLALHPDVHVDMTVDDRVVDLVEAGFDVAVRIAELPESSLVARRLAPARHVVCAAPEYLERQGEPRSPADLVRHNCLTYAYASHGPEWPFDGPNGPETVRVAGNLQVNHGDALRSAAVSGLGIALLPTFIVGEDLCHGRLRALLPGYRTRELSIYVVYPERRHLPVKVRAFVDFLAETFGGRPYWDREVHRETG</sequence>
<dbReference type="InterPro" id="IPR036390">
    <property type="entry name" value="WH_DNA-bd_sf"/>
</dbReference>
<keyword evidence="2" id="KW-0805">Transcription regulation</keyword>